<name>A0AAV0L529_9ROSI</name>
<feature type="region of interest" description="Disordered" evidence="1">
    <location>
        <begin position="45"/>
        <end position="67"/>
    </location>
</feature>
<reference evidence="2" key="1">
    <citation type="submission" date="2022-08" db="EMBL/GenBank/DDBJ databases">
        <authorList>
            <person name="Gutierrez-Valencia J."/>
        </authorList>
    </citation>
    <scope>NUCLEOTIDE SEQUENCE</scope>
</reference>
<gene>
    <name evidence="2" type="ORF">LITE_LOCUS22204</name>
</gene>
<accession>A0AAV0L529</accession>
<keyword evidence="3" id="KW-1185">Reference proteome</keyword>
<sequence length="115" mass="12694">MAPLLSDSVSTHLAMLARQLNDHVKKGFVVQLIDYSCCDVQNRRVGGGDSGDGGVSGGLTNSRVKGPWSREEDALLDKLVRSQQQLERRTKGKLGKMLKYDDDGDLIICKVTWVF</sequence>
<evidence type="ECO:0000256" key="1">
    <source>
        <dbReference type="SAM" id="MobiDB-lite"/>
    </source>
</evidence>
<evidence type="ECO:0000313" key="3">
    <source>
        <dbReference type="Proteomes" id="UP001154282"/>
    </source>
</evidence>
<dbReference type="EMBL" id="CAMGYJ010000006">
    <property type="protein sequence ID" value="CAI0429575.1"/>
    <property type="molecule type" value="Genomic_DNA"/>
</dbReference>
<comment type="caution">
    <text evidence="2">The sequence shown here is derived from an EMBL/GenBank/DDBJ whole genome shotgun (WGS) entry which is preliminary data.</text>
</comment>
<dbReference type="Proteomes" id="UP001154282">
    <property type="component" value="Unassembled WGS sequence"/>
</dbReference>
<evidence type="ECO:0000313" key="2">
    <source>
        <dbReference type="EMBL" id="CAI0429575.1"/>
    </source>
</evidence>
<proteinExistence type="predicted"/>
<organism evidence="2 3">
    <name type="scientific">Linum tenue</name>
    <dbReference type="NCBI Taxonomy" id="586396"/>
    <lineage>
        <taxon>Eukaryota</taxon>
        <taxon>Viridiplantae</taxon>
        <taxon>Streptophyta</taxon>
        <taxon>Embryophyta</taxon>
        <taxon>Tracheophyta</taxon>
        <taxon>Spermatophyta</taxon>
        <taxon>Magnoliopsida</taxon>
        <taxon>eudicotyledons</taxon>
        <taxon>Gunneridae</taxon>
        <taxon>Pentapetalae</taxon>
        <taxon>rosids</taxon>
        <taxon>fabids</taxon>
        <taxon>Malpighiales</taxon>
        <taxon>Linaceae</taxon>
        <taxon>Linum</taxon>
    </lineage>
</organism>
<protein>
    <submittedName>
        <fullName evidence="2">Uncharacterized protein</fullName>
    </submittedName>
</protein>
<feature type="compositionally biased region" description="Gly residues" evidence="1">
    <location>
        <begin position="45"/>
        <end position="57"/>
    </location>
</feature>
<dbReference type="AlphaFoldDB" id="A0AAV0L529"/>